<evidence type="ECO:0000256" key="4">
    <source>
        <dbReference type="ARBA" id="ARBA00023239"/>
    </source>
</evidence>
<evidence type="ECO:0000256" key="9">
    <source>
        <dbReference type="RuleBase" id="RU004480"/>
    </source>
</evidence>
<dbReference type="NCBIfam" id="NF006871">
    <property type="entry name" value="PRK09367.1"/>
    <property type="match status" value="1"/>
</dbReference>
<dbReference type="InterPro" id="IPR001106">
    <property type="entry name" value="Aromatic_Lyase"/>
</dbReference>
<evidence type="ECO:0000256" key="1">
    <source>
        <dbReference type="ARBA" id="ARBA00005113"/>
    </source>
</evidence>
<dbReference type="Proteomes" id="UP000500938">
    <property type="component" value="Chromosome"/>
</dbReference>
<comment type="PTM">
    <text evidence="6">Contains an active site 4-methylidene-imidazol-5-one (MIO), which is formed autocatalytically by cyclization and dehydration of residues Ala-Ser-Gly.</text>
</comment>
<evidence type="ECO:0000313" key="11">
    <source>
        <dbReference type="Proteomes" id="UP000500938"/>
    </source>
</evidence>
<comment type="catalytic activity">
    <reaction evidence="5 6 8">
        <text>L-histidine = trans-urocanate + NH4(+)</text>
        <dbReference type="Rhea" id="RHEA:21232"/>
        <dbReference type="ChEBI" id="CHEBI:17771"/>
        <dbReference type="ChEBI" id="CHEBI:28938"/>
        <dbReference type="ChEBI" id="CHEBI:57595"/>
        <dbReference type="EC" id="4.3.1.3"/>
    </reaction>
</comment>
<dbReference type="NCBIfam" id="TIGR01225">
    <property type="entry name" value="hutH"/>
    <property type="match status" value="1"/>
</dbReference>
<evidence type="ECO:0000313" key="10">
    <source>
        <dbReference type="EMBL" id="QJR34853.1"/>
    </source>
</evidence>
<dbReference type="SUPFAM" id="SSF48557">
    <property type="entry name" value="L-aspartase-like"/>
    <property type="match status" value="1"/>
</dbReference>
<dbReference type="GO" id="GO:0019557">
    <property type="term" value="P:L-histidine catabolic process to glutamate and formate"/>
    <property type="evidence" value="ECO:0007669"/>
    <property type="project" value="UniProtKB-UniPathway"/>
</dbReference>
<dbReference type="InterPro" id="IPR022313">
    <property type="entry name" value="Phe/His_NH3-lyase_AS"/>
</dbReference>
<organism evidence="10 11">
    <name type="scientific">Gemmatimonas groenlandica</name>
    <dbReference type="NCBI Taxonomy" id="2732249"/>
    <lineage>
        <taxon>Bacteria</taxon>
        <taxon>Pseudomonadati</taxon>
        <taxon>Gemmatimonadota</taxon>
        <taxon>Gemmatimonadia</taxon>
        <taxon>Gemmatimonadales</taxon>
        <taxon>Gemmatimonadaceae</taxon>
        <taxon>Gemmatimonas</taxon>
    </lineage>
</organism>
<dbReference type="RefSeq" id="WP_171224280.1">
    <property type="nucleotide sequence ID" value="NZ_CP053085.1"/>
</dbReference>
<dbReference type="EC" id="4.3.1.3" evidence="2 6"/>
<protein>
    <recommendedName>
        <fullName evidence="2 6">Histidine ammonia-lyase</fullName>
        <shortName evidence="6">Histidase</shortName>
        <ecNumber evidence="2 6">4.3.1.3</ecNumber>
    </recommendedName>
</protein>
<dbReference type="HAMAP" id="MF_00229">
    <property type="entry name" value="His_ammonia_lyase"/>
    <property type="match status" value="1"/>
</dbReference>
<dbReference type="GO" id="GO:0005737">
    <property type="term" value="C:cytoplasm"/>
    <property type="evidence" value="ECO:0007669"/>
    <property type="project" value="UniProtKB-SubCell"/>
</dbReference>
<keyword evidence="6" id="KW-0963">Cytoplasm</keyword>
<dbReference type="InterPro" id="IPR008948">
    <property type="entry name" value="L-Aspartase-like"/>
</dbReference>
<dbReference type="FunFam" id="1.10.275.10:FF:000005">
    <property type="entry name" value="Histidine ammonia-lyase"/>
    <property type="match status" value="1"/>
</dbReference>
<dbReference type="InterPro" id="IPR005921">
    <property type="entry name" value="HutH"/>
</dbReference>
<dbReference type="Gene3D" id="1.10.275.10">
    <property type="entry name" value="Fumarase/aspartase (N-terminal domain)"/>
    <property type="match status" value="1"/>
</dbReference>
<dbReference type="Gene3D" id="1.20.200.10">
    <property type="entry name" value="Fumarase/aspartase (Central domain)"/>
    <property type="match status" value="1"/>
</dbReference>
<gene>
    <name evidence="6 10" type="primary">hutH</name>
    <name evidence="10" type="ORF">HKW67_04650</name>
</gene>
<dbReference type="PANTHER" id="PTHR10362">
    <property type="entry name" value="HISTIDINE AMMONIA-LYASE"/>
    <property type="match status" value="1"/>
</dbReference>
<name>A0A6M4IJB8_9BACT</name>
<comment type="similarity">
    <text evidence="6 7">Belongs to the PAL/histidase family.</text>
</comment>
<dbReference type="InterPro" id="IPR024083">
    <property type="entry name" value="Fumarase/histidase_N"/>
</dbReference>
<accession>A0A6M4IJB8</accession>
<dbReference type="AlphaFoldDB" id="A0A6M4IJB8"/>
<evidence type="ECO:0000256" key="5">
    <source>
        <dbReference type="ARBA" id="ARBA00049269"/>
    </source>
</evidence>
<dbReference type="PROSITE" id="PS00488">
    <property type="entry name" value="PAL_HISTIDASE"/>
    <property type="match status" value="1"/>
</dbReference>
<proteinExistence type="inferred from homology"/>
<keyword evidence="4 6" id="KW-0456">Lyase</keyword>
<comment type="subcellular location">
    <subcellularLocation>
        <location evidence="6 9">Cytoplasm</location>
    </subcellularLocation>
</comment>
<feature type="cross-link" description="5-imidazolinone (Ala-Gly)" evidence="6">
    <location>
        <begin position="141"/>
        <end position="143"/>
    </location>
</feature>
<dbReference type="EMBL" id="CP053085">
    <property type="protein sequence ID" value="QJR34853.1"/>
    <property type="molecule type" value="Genomic_DNA"/>
</dbReference>
<reference evidence="10 11" key="1">
    <citation type="submission" date="2020-05" db="EMBL/GenBank/DDBJ databases">
        <title>Complete genome sequence of Gemmatimonas greenlandica TET16.</title>
        <authorList>
            <person name="Zeng Y."/>
        </authorList>
    </citation>
    <scope>NUCLEOTIDE SEQUENCE [LARGE SCALE GENOMIC DNA]</scope>
    <source>
        <strain evidence="10 11">TET16</strain>
    </source>
</reference>
<evidence type="ECO:0000256" key="2">
    <source>
        <dbReference type="ARBA" id="ARBA00012994"/>
    </source>
</evidence>
<evidence type="ECO:0000256" key="8">
    <source>
        <dbReference type="RuleBase" id="RU004479"/>
    </source>
</evidence>
<comment type="pathway">
    <text evidence="1 6 8">Amino-acid degradation; L-histidine degradation into L-glutamate; N-formimidoyl-L-glutamate from L-histidine: step 1/3.</text>
</comment>
<feature type="modified residue" description="2,3-didehydroalanine (Ser)" evidence="6">
    <location>
        <position position="142"/>
    </location>
</feature>
<dbReference type="UniPathway" id="UPA00379">
    <property type="reaction ID" value="UER00549"/>
</dbReference>
<dbReference type="Pfam" id="PF00221">
    <property type="entry name" value="Lyase_aromatic"/>
    <property type="match status" value="1"/>
</dbReference>
<sequence>MLLLDGRSLQIADVMAVADGALAVGLAPEARARMQVTRDVVDRAVARAEPVYGINTGFGKLSEVTIAGDQLAALQRNLVRSHAAGVGDPLPEREVRAMMLLRANVLATAYAGARPVVVESLLAMLNAGVWPVVPEQGSVGASGDLAPLAHLALTLIGEGTARYQQHEGPSHELLALAGLSAVTLEAKEGLALINGTQAHTAVASLACAELTRLWHAAHVATAMSLEALLGTPDAFDARIQEARGQSGQMESAAMLRMLLEGSEIRESHRYGDPRVQDAYALRCVPQVHGPALDALRFARGVISRELNAATDNPLVLATGELLSGGNFHGQAVAMASDLLAIICANLAVISERRIDRLVHPDFNQGLPPFLAGSPGLESGQMMAQVTAAALASECKGLAHPASVDSIPTDGNKEDVVPMAMGAATKLRRSVRNLRHVIAIELIAAAEALEYRRPLRSSVAVERAHAIIRQHVARATGDRPPAPDITRLGEAVAAGALDAITEAFVV</sequence>
<evidence type="ECO:0000256" key="6">
    <source>
        <dbReference type="HAMAP-Rule" id="MF_00229"/>
    </source>
</evidence>
<dbReference type="GO" id="GO:0004397">
    <property type="term" value="F:histidine ammonia-lyase activity"/>
    <property type="evidence" value="ECO:0007669"/>
    <property type="project" value="UniProtKB-UniRule"/>
</dbReference>
<evidence type="ECO:0000256" key="3">
    <source>
        <dbReference type="ARBA" id="ARBA00022808"/>
    </source>
</evidence>
<keyword evidence="11" id="KW-1185">Reference proteome</keyword>
<evidence type="ECO:0000256" key="7">
    <source>
        <dbReference type="RuleBase" id="RU003954"/>
    </source>
</evidence>
<dbReference type="CDD" id="cd00332">
    <property type="entry name" value="PAL-HAL"/>
    <property type="match status" value="1"/>
</dbReference>
<keyword evidence="3 6" id="KW-0369">Histidine metabolism</keyword>
<dbReference type="KEGG" id="ggr:HKW67_04650"/>
<dbReference type="GO" id="GO:0019556">
    <property type="term" value="P:L-histidine catabolic process to glutamate and formamide"/>
    <property type="evidence" value="ECO:0007669"/>
    <property type="project" value="UniProtKB-UniPathway"/>
</dbReference>